<dbReference type="InterPro" id="IPR007197">
    <property type="entry name" value="rSAM"/>
</dbReference>
<evidence type="ECO:0000313" key="7">
    <source>
        <dbReference type="Proteomes" id="UP000247892"/>
    </source>
</evidence>
<dbReference type="AlphaFoldDB" id="A0A318L8D9"/>
<dbReference type="Proteomes" id="UP000247892">
    <property type="component" value="Unassembled WGS sequence"/>
</dbReference>
<accession>A0A318L8D9</accession>
<organism evidence="6 7">
    <name type="scientific">Prauserella flavalba</name>
    <dbReference type="NCBI Taxonomy" id="1477506"/>
    <lineage>
        <taxon>Bacteria</taxon>
        <taxon>Bacillati</taxon>
        <taxon>Actinomycetota</taxon>
        <taxon>Actinomycetes</taxon>
        <taxon>Pseudonocardiales</taxon>
        <taxon>Pseudonocardiaceae</taxon>
        <taxon>Prauserella</taxon>
    </lineage>
</organism>
<evidence type="ECO:0000313" key="6">
    <source>
        <dbReference type="EMBL" id="PXY16647.1"/>
    </source>
</evidence>
<dbReference type="InterPro" id="IPR058240">
    <property type="entry name" value="rSAM_sf"/>
</dbReference>
<protein>
    <submittedName>
        <fullName evidence="6">Radical SAM protein</fullName>
    </submittedName>
</protein>
<evidence type="ECO:0000259" key="5">
    <source>
        <dbReference type="PROSITE" id="PS51918"/>
    </source>
</evidence>
<gene>
    <name evidence="6" type="ORF">BA062_38715</name>
</gene>
<dbReference type="PANTHER" id="PTHR11228">
    <property type="entry name" value="RADICAL SAM DOMAIN PROTEIN"/>
    <property type="match status" value="1"/>
</dbReference>
<dbReference type="SFLD" id="SFLDG01386">
    <property type="entry name" value="main_SPASM_domain-containing"/>
    <property type="match status" value="1"/>
</dbReference>
<dbReference type="SFLD" id="SFLDG01067">
    <property type="entry name" value="SPASM/twitch_domain_containing"/>
    <property type="match status" value="1"/>
</dbReference>
<dbReference type="CDD" id="cd01335">
    <property type="entry name" value="Radical_SAM"/>
    <property type="match status" value="1"/>
</dbReference>
<dbReference type="PROSITE" id="PS51918">
    <property type="entry name" value="RADICAL_SAM"/>
    <property type="match status" value="1"/>
</dbReference>
<dbReference type="RefSeq" id="WP_110344208.1">
    <property type="nucleotide sequence ID" value="NZ_MASU01000037.1"/>
</dbReference>
<dbReference type="GO" id="GO:0003824">
    <property type="term" value="F:catalytic activity"/>
    <property type="evidence" value="ECO:0007669"/>
    <property type="project" value="InterPro"/>
</dbReference>
<sequence>MIPPASTPPTTLTRTFTARRCDTGFVVHDPLTGQTHRADTELPSGRVRLSDADIAAWPEVHPAAVQADVPISVCWSPLVRCNLACPHCLDDKTVPELARPNRHRIAGLLAESGVLGVDISGGEPLLLRELPELIDTLAAGGCAVSVTTNGTHLARRAEALATRVDAVRVSLDGPDAECHDRWRGAGSFDRAVAGIRAAVAHGIPTQIQTVLLRSTARTSARPMVELAAALGVYGVTFLQMLPIGEGAALADAEQLTDHEARGLLAELTTTADVAVRLRTREAAGGFTVIRADGQVWRNEPGVQGITTLRPLRGVHDLALSGRDGSA</sequence>
<dbReference type="SUPFAM" id="SSF102114">
    <property type="entry name" value="Radical SAM enzymes"/>
    <property type="match status" value="1"/>
</dbReference>
<dbReference type="OrthoDB" id="9782387at2"/>
<dbReference type="GO" id="GO:0006783">
    <property type="term" value="P:heme biosynthetic process"/>
    <property type="evidence" value="ECO:0007669"/>
    <property type="project" value="TreeGrafter"/>
</dbReference>
<reference evidence="6 7" key="1">
    <citation type="submission" date="2016-07" db="EMBL/GenBank/DDBJ databases">
        <title>Draft genome sequence of Prauserella sp. YIM 121212, isolated from alkaline soil.</title>
        <authorList>
            <person name="Ruckert C."/>
            <person name="Albersmeier A."/>
            <person name="Jiang C.-L."/>
            <person name="Jiang Y."/>
            <person name="Kalinowski J."/>
            <person name="Schneider O."/>
            <person name="Winkler A."/>
            <person name="Zotchev S.B."/>
        </authorList>
    </citation>
    <scope>NUCLEOTIDE SEQUENCE [LARGE SCALE GENOMIC DNA]</scope>
    <source>
        <strain evidence="6 7">YIM 121212</strain>
    </source>
</reference>
<keyword evidence="1" id="KW-0949">S-adenosyl-L-methionine</keyword>
<dbReference type="InterPro" id="IPR013785">
    <property type="entry name" value="Aldolase_TIM"/>
</dbReference>
<feature type="domain" description="Radical SAM core" evidence="5">
    <location>
        <begin position="67"/>
        <end position="280"/>
    </location>
</feature>
<dbReference type="EMBL" id="MASU01000037">
    <property type="protein sequence ID" value="PXY16647.1"/>
    <property type="molecule type" value="Genomic_DNA"/>
</dbReference>
<evidence type="ECO:0000256" key="1">
    <source>
        <dbReference type="ARBA" id="ARBA00022691"/>
    </source>
</evidence>
<keyword evidence="3" id="KW-0408">Iron</keyword>
<name>A0A318L8D9_9PSEU</name>
<evidence type="ECO:0000256" key="4">
    <source>
        <dbReference type="ARBA" id="ARBA00023014"/>
    </source>
</evidence>
<dbReference type="Gene3D" id="3.20.20.70">
    <property type="entry name" value="Aldolase class I"/>
    <property type="match status" value="1"/>
</dbReference>
<dbReference type="Pfam" id="PF04055">
    <property type="entry name" value="Radical_SAM"/>
    <property type="match status" value="1"/>
</dbReference>
<dbReference type="GO" id="GO:0051536">
    <property type="term" value="F:iron-sulfur cluster binding"/>
    <property type="evidence" value="ECO:0007669"/>
    <property type="project" value="UniProtKB-KW"/>
</dbReference>
<proteinExistence type="predicted"/>
<dbReference type="SFLD" id="SFLDS00029">
    <property type="entry name" value="Radical_SAM"/>
    <property type="match status" value="1"/>
</dbReference>
<keyword evidence="7" id="KW-1185">Reference proteome</keyword>
<keyword evidence="4" id="KW-0411">Iron-sulfur</keyword>
<keyword evidence="2" id="KW-0479">Metal-binding</keyword>
<evidence type="ECO:0000256" key="3">
    <source>
        <dbReference type="ARBA" id="ARBA00023004"/>
    </source>
</evidence>
<dbReference type="GO" id="GO:0046872">
    <property type="term" value="F:metal ion binding"/>
    <property type="evidence" value="ECO:0007669"/>
    <property type="project" value="UniProtKB-KW"/>
</dbReference>
<dbReference type="InterPro" id="IPR050377">
    <property type="entry name" value="Radical_SAM_PqqE_MftC-like"/>
</dbReference>
<comment type="caution">
    <text evidence="6">The sequence shown here is derived from an EMBL/GenBank/DDBJ whole genome shotgun (WGS) entry which is preliminary data.</text>
</comment>
<evidence type="ECO:0000256" key="2">
    <source>
        <dbReference type="ARBA" id="ARBA00022723"/>
    </source>
</evidence>
<dbReference type="PANTHER" id="PTHR11228:SF7">
    <property type="entry name" value="PQQA PEPTIDE CYCLASE"/>
    <property type="match status" value="1"/>
</dbReference>